<dbReference type="EMBL" id="MUJZ01070034">
    <property type="protein sequence ID" value="OTF69524.1"/>
    <property type="molecule type" value="Genomic_DNA"/>
</dbReference>
<evidence type="ECO:0000313" key="2">
    <source>
        <dbReference type="Proteomes" id="UP000194236"/>
    </source>
</evidence>
<accession>A0A1Y3ANX2</accession>
<evidence type="ECO:0000313" key="1">
    <source>
        <dbReference type="EMBL" id="OTF69524.1"/>
    </source>
</evidence>
<comment type="caution">
    <text evidence="1">The sequence shown here is derived from an EMBL/GenBank/DDBJ whole genome shotgun (WGS) entry which is preliminary data.</text>
</comment>
<gene>
    <name evidence="1" type="ORF">BLA29_008602</name>
</gene>
<reference evidence="1 2" key="1">
    <citation type="submission" date="2017-03" db="EMBL/GenBank/DDBJ databases">
        <title>Genome Survey of Euroglyphus maynei.</title>
        <authorList>
            <person name="Arlian L.G."/>
            <person name="Morgan M.S."/>
            <person name="Rider S.D."/>
        </authorList>
    </citation>
    <scope>NUCLEOTIDE SEQUENCE [LARGE SCALE GENOMIC DNA]</scope>
    <source>
        <strain evidence="1">Arlian Lab</strain>
        <tissue evidence="1">Whole body</tissue>
    </source>
</reference>
<dbReference type="Proteomes" id="UP000194236">
    <property type="component" value="Unassembled WGS sequence"/>
</dbReference>
<dbReference type="AlphaFoldDB" id="A0A1Y3ANX2"/>
<proteinExistence type="predicted"/>
<dbReference type="InterPro" id="IPR037264">
    <property type="entry name" value="TFIID_NTD2_sf"/>
</dbReference>
<protein>
    <submittedName>
        <fullName evidence="1">Uncharacterized protein</fullName>
    </submittedName>
</protein>
<sequence>MACKIVDDDTIQKILSNYIRHRNYKANKNDNQLTQENGTNETTTTTLRDDNVLPAKDWFLEGALSAFQSIRNVATLRLKEEDFVKEVEIAFRKFVEFINNIRMTQIEENFSISTSNQKRIPQHGEELWMTCFPLFVHIFIQLFECGHVSNGKCSQSSLIIQFYHKISSSNIIRDLRRNPIMYNF</sequence>
<keyword evidence="2" id="KW-1185">Reference proteome</keyword>
<organism evidence="1 2">
    <name type="scientific">Euroglyphus maynei</name>
    <name type="common">Mayne's house dust mite</name>
    <dbReference type="NCBI Taxonomy" id="6958"/>
    <lineage>
        <taxon>Eukaryota</taxon>
        <taxon>Metazoa</taxon>
        <taxon>Ecdysozoa</taxon>
        <taxon>Arthropoda</taxon>
        <taxon>Chelicerata</taxon>
        <taxon>Arachnida</taxon>
        <taxon>Acari</taxon>
        <taxon>Acariformes</taxon>
        <taxon>Sarcoptiformes</taxon>
        <taxon>Astigmata</taxon>
        <taxon>Psoroptidia</taxon>
        <taxon>Analgoidea</taxon>
        <taxon>Pyroglyphidae</taxon>
        <taxon>Pyroglyphinae</taxon>
        <taxon>Euroglyphus</taxon>
    </lineage>
</organism>
<dbReference type="SUPFAM" id="SSF160897">
    <property type="entry name" value="Taf5 N-terminal domain-like"/>
    <property type="match status" value="1"/>
</dbReference>
<name>A0A1Y3ANX2_EURMA</name>